<dbReference type="Proteomes" id="UP000005551">
    <property type="component" value="Unassembled WGS sequence"/>
</dbReference>
<evidence type="ECO:0000313" key="4">
    <source>
        <dbReference type="Proteomes" id="UP000005551"/>
    </source>
</evidence>
<name>I5C458_9BACT</name>
<dbReference type="InterPro" id="IPR007197">
    <property type="entry name" value="rSAM"/>
</dbReference>
<organism evidence="3 4">
    <name type="scientific">Nitritalea halalkaliphila LW7</name>
    <dbReference type="NCBI Taxonomy" id="1189621"/>
    <lineage>
        <taxon>Bacteria</taxon>
        <taxon>Pseudomonadati</taxon>
        <taxon>Bacteroidota</taxon>
        <taxon>Cytophagia</taxon>
        <taxon>Cytophagales</taxon>
        <taxon>Cyclobacteriaceae</taxon>
        <taxon>Nitritalea</taxon>
    </lineage>
</organism>
<dbReference type="GO" id="GO:0051989">
    <property type="term" value="F:coproporphyrinogen dehydrogenase activity"/>
    <property type="evidence" value="ECO:0007669"/>
    <property type="project" value="TreeGrafter"/>
</dbReference>
<dbReference type="STRING" id="1189621.A3SI_09083"/>
<dbReference type="SUPFAM" id="SSF102114">
    <property type="entry name" value="Radical SAM enzymes"/>
    <property type="match status" value="1"/>
</dbReference>
<protein>
    <submittedName>
        <fullName evidence="3">Coproporphyrinogen III oxidase</fullName>
    </submittedName>
</protein>
<gene>
    <name evidence="3" type="ORF">A3SI_09083</name>
</gene>
<dbReference type="InterPro" id="IPR058240">
    <property type="entry name" value="rSAM_sf"/>
</dbReference>
<dbReference type="GO" id="GO:0005737">
    <property type="term" value="C:cytoplasm"/>
    <property type="evidence" value="ECO:0007669"/>
    <property type="project" value="TreeGrafter"/>
</dbReference>
<keyword evidence="4" id="KW-1185">Reference proteome</keyword>
<dbReference type="AlphaFoldDB" id="I5C458"/>
<comment type="caution">
    <text evidence="3">The sequence shown here is derived from an EMBL/GenBank/DDBJ whole genome shotgun (WGS) entry which is preliminary data.</text>
</comment>
<dbReference type="PANTHER" id="PTHR13932">
    <property type="entry name" value="COPROPORPHYRINIGEN III OXIDASE"/>
    <property type="match status" value="1"/>
</dbReference>
<dbReference type="PANTHER" id="PTHR13932:SF6">
    <property type="entry name" value="OXYGEN-INDEPENDENT COPROPORPHYRINOGEN III OXIDASE"/>
    <property type="match status" value="1"/>
</dbReference>
<keyword evidence="1" id="KW-0560">Oxidoreductase</keyword>
<accession>I5C458</accession>
<proteinExistence type="predicted"/>
<dbReference type="PATRIC" id="fig|1189621.3.peg.1893"/>
<reference evidence="3 4" key="1">
    <citation type="submission" date="2012-05" db="EMBL/GenBank/DDBJ databases">
        <title>Genome sequence of Nitritalea halalkaliphila LW7.</title>
        <authorList>
            <person name="Jangir P.K."/>
            <person name="Singh A."/>
            <person name="Shivaji S."/>
            <person name="Sharma R."/>
        </authorList>
    </citation>
    <scope>NUCLEOTIDE SEQUENCE [LARGE SCALE GENOMIC DNA]</scope>
    <source>
        <strain evidence="3 4">LW7</strain>
    </source>
</reference>
<dbReference type="InterPro" id="IPR034505">
    <property type="entry name" value="Coproporphyrinogen-III_oxidase"/>
</dbReference>
<dbReference type="GO" id="GO:0051539">
    <property type="term" value="F:4 iron, 4 sulfur cluster binding"/>
    <property type="evidence" value="ECO:0007669"/>
    <property type="project" value="TreeGrafter"/>
</dbReference>
<evidence type="ECO:0000259" key="2">
    <source>
        <dbReference type="Pfam" id="PF04055"/>
    </source>
</evidence>
<feature type="domain" description="Radical SAM core" evidence="2">
    <location>
        <begin position="2"/>
        <end position="60"/>
    </location>
</feature>
<dbReference type="RefSeq" id="WP_009054758.1">
    <property type="nucleotide sequence ID" value="NZ_AJYA01000019.1"/>
</dbReference>
<dbReference type="Gene3D" id="1.10.10.920">
    <property type="match status" value="1"/>
</dbReference>
<evidence type="ECO:0000313" key="3">
    <source>
        <dbReference type="EMBL" id="EIM76610.1"/>
    </source>
</evidence>
<evidence type="ECO:0000256" key="1">
    <source>
        <dbReference type="ARBA" id="ARBA00023002"/>
    </source>
</evidence>
<dbReference type="GO" id="GO:0006782">
    <property type="term" value="P:protoporphyrinogen IX biosynthetic process"/>
    <property type="evidence" value="ECO:0007669"/>
    <property type="project" value="TreeGrafter"/>
</dbReference>
<dbReference type="Gene3D" id="3.30.750.200">
    <property type="match status" value="1"/>
</dbReference>
<sequence>MSFGVQDVNPQVQQAINRIQPFEKVIEVTEAAREIGYTSINFDLIYGLPHQTPRSIRQTFTEVAALRPERIAFYSYAHLPAAFPAQKSFERFLPQNAEKRALYALGRELLTQLGYQEIGMDHFALPDDPLCQAKEQARLHRNFMGYTVKPSRLLLGLGSSAISDIHYAYVQNEKHVDSYRALLRLDRSAHVKGHVMSSEDIETRRLLLALTCNGRAEWNRCYFDGLSAEAKSQLEAFRSEGLLHFSNLGIRIRPEGMAYLRNICMVFDRRLQGDAQARKRYSQSI</sequence>
<dbReference type="EMBL" id="AJYA01000019">
    <property type="protein sequence ID" value="EIM76610.1"/>
    <property type="molecule type" value="Genomic_DNA"/>
</dbReference>
<dbReference type="Pfam" id="PF04055">
    <property type="entry name" value="Radical_SAM"/>
    <property type="match status" value="1"/>
</dbReference>